<gene>
    <name evidence="1" type="ORF">Pla144_45620</name>
</gene>
<dbReference type="Gene3D" id="1.10.1330.10">
    <property type="entry name" value="Dockerin domain"/>
    <property type="match status" value="1"/>
</dbReference>
<reference evidence="1 2" key="1">
    <citation type="submission" date="2019-02" db="EMBL/GenBank/DDBJ databases">
        <title>Deep-cultivation of Planctomycetes and their phenomic and genomic characterization uncovers novel biology.</title>
        <authorList>
            <person name="Wiegand S."/>
            <person name="Jogler M."/>
            <person name="Boedeker C."/>
            <person name="Pinto D."/>
            <person name="Vollmers J."/>
            <person name="Rivas-Marin E."/>
            <person name="Kohn T."/>
            <person name="Peeters S.H."/>
            <person name="Heuer A."/>
            <person name="Rast P."/>
            <person name="Oberbeckmann S."/>
            <person name="Bunk B."/>
            <person name="Jeske O."/>
            <person name="Meyerdierks A."/>
            <person name="Storesund J.E."/>
            <person name="Kallscheuer N."/>
            <person name="Luecker S."/>
            <person name="Lage O.M."/>
            <person name="Pohl T."/>
            <person name="Merkel B.J."/>
            <person name="Hornburger P."/>
            <person name="Mueller R.-W."/>
            <person name="Bruemmer F."/>
            <person name="Labrenz M."/>
            <person name="Spormann A.M."/>
            <person name="Op Den Camp H."/>
            <person name="Overmann J."/>
            <person name="Amann R."/>
            <person name="Jetten M.S.M."/>
            <person name="Mascher T."/>
            <person name="Medema M.H."/>
            <person name="Devos D.P."/>
            <person name="Kaster A.-K."/>
            <person name="Ovreas L."/>
            <person name="Rohde M."/>
            <person name="Galperin M.Y."/>
            <person name="Jogler C."/>
        </authorList>
    </citation>
    <scope>NUCLEOTIDE SEQUENCE [LARGE SCALE GENOMIC DNA]</scope>
    <source>
        <strain evidence="1 2">Pla144</strain>
    </source>
</reference>
<dbReference type="AlphaFoldDB" id="A0A5C6CB79"/>
<evidence type="ECO:0000313" key="2">
    <source>
        <dbReference type="Proteomes" id="UP000318437"/>
    </source>
</evidence>
<comment type="caution">
    <text evidence="1">The sequence shown here is derived from an EMBL/GenBank/DDBJ whole genome shotgun (WGS) entry which is preliminary data.</text>
</comment>
<dbReference type="EMBL" id="SJPS01000010">
    <property type="protein sequence ID" value="TWU21342.1"/>
    <property type="molecule type" value="Genomic_DNA"/>
</dbReference>
<dbReference type="OrthoDB" id="5488826at2"/>
<name>A0A5C6CB79_9BACT</name>
<sequence length="785" mass="85505">MNSILKIAGILMFAFAGQPACLCAQTSQWANYGQSGRLVYQMDHRGDRILDYSMAGYKMGAPIPNPENIVNPLQFVHVAPIAGDNRAQIQAAINQVSSMPLNVNGYRGVVQLAAGQYDISDTLQIGASGVILRGVGDGSSAASNTILRSISTNQIDMIEVGNFTQYANDLFRSGSAVNIIEKVVPAGVTSFRVSNTNGFKVGDWINVKRTPTQAWFDFMTEHFPDDPSGENYGWNTSGDRFTFQHERQITRIEGNRVFINAPLSHSIDPLSNGTIEHYTDKRVSNVGIQGIRGTSIFDASETGVYDGRTQFDDEDHASNFVQFSHAEDSWATDITGEHLSGSAVAIGIVSRSITVQDAKYLSPVSEITGGRRYAFNINGSLSLMQNLEVDSARRAFINNSTFNGFNRGPNVFFNGVSTDGFVRSGPHANYSTGALYDNLHDDSGFEARRASDPISHGWRGGHTVIWNSESPEFQITSPPGSNNYLIGATGDSSSPDPNGAVIDSFGQRIEFNDLENPLDSLYFAQRLENERFPFEQSREYWVGDFDELESGDAEDQVYVDPAWLTAIDSLSSPFHSSQPITQFDDDVFGRRVPFTLEYDLASTEVVTSAVLTIGMKRRGGASSDDDLLWLDSTSSALGFTTEGWGPIFENGLQVLTLELLGDLTYLQAGQLNGVLSNNRAIDWVHLLVNVVDESLLPDDADFNGDGFVDGADFLAWQRGFGQGTTFSNGDADHDGDVDSFDLAIWQSQYGGTTVLAATSAAVPEPNALTLVLIISLLGNSLFKRC</sequence>
<organism evidence="1 2">
    <name type="scientific">Bythopirellula polymerisocia</name>
    <dbReference type="NCBI Taxonomy" id="2528003"/>
    <lineage>
        <taxon>Bacteria</taxon>
        <taxon>Pseudomonadati</taxon>
        <taxon>Planctomycetota</taxon>
        <taxon>Planctomycetia</taxon>
        <taxon>Pirellulales</taxon>
        <taxon>Lacipirellulaceae</taxon>
        <taxon>Bythopirellula</taxon>
    </lineage>
</organism>
<dbReference type="Proteomes" id="UP000318437">
    <property type="component" value="Unassembled WGS sequence"/>
</dbReference>
<dbReference type="InterPro" id="IPR018247">
    <property type="entry name" value="EF_Hand_1_Ca_BS"/>
</dbReference>
<proteinExistence type="predicted"/>
<dbReference type="GO" id="GO:0000272">
    <property type="term" value="P:polysaccharide catabolic process"/>
    <property type="evidence" value="ECO:0007669"/>
    <property type="project" value="InterPro"/>
</dbReference>
<dbReference type="RefSeq" id="WP_146452807.1">
    <property type="nucleotide sequence ID" value="NZ_SJPS01000010.1"/>
</dbReference>
<keyword evidence="2" id="KW-1185">Reference proteome</keyword>
<dbReference type="InterPro" id="IPR036439">
    <property type="entry name" value="Dockerin_dom_sf"/>
</dbReference>
<accession>A0A5C6CB79</accession>
<dbReference type="PROSITE" id="PS00018">
    <property type="entry name" value="EF_HAND_1"/>
    <property type="match status" value="1"/>
</dbReference>
<protein>
    <submittedName>
        <fullName evidence="1">Uncharacterized protein</fullName>
    </submittedName>
</protein>
<evidence type="ECO:0000313" key="1">
    <source>
        <dbReference type="EMBL" id="TWU21342.1"/>
    </source>
</evidence>